<sequence>MFELIIIALLSEVILSERPSPPAIETSKSVNAPTAKCEFTVHKDGPKGPLVSGTALDVELYYKIQCNPHDGYCLLVANCTLSSDEAGFKPYPIIDKLGCSLESSLYDNVEYLSTYTAGIRNPYPVRFRSSSGAVLLYCVTTLIPTEMDGTCPRSECAKPSTDS</sequence>
<comment type="caution">
    <text evidence="3">The sequence shown here is derived from an EMBL/GenBank/DDBJ whole genome shotgun (WGS) entry which is preliminary data.</text>
</comment>
<feature type="domain" description="ZP" evidence="2">
    <location>
        <begin position="1"/>
        <end position="163"/>
    </location>
</feature>
<dbReference type="InterPro" id="IPR001507">
    <property type="entry name" value="ZP_dom"/>
</dbReference>
<keyword evidence="4" id="KW-1185">Reference proteome</keyword>
<accession>A0AA36HHS5</accession>
<dbReference type="AlphaFoldDB" id="A0AA36HHS5"/>
<evidence type="ECO:0000313" key="3">
    <source>
        <dbReference type="EMBL" id="CAJ0610289.1"/>
    </source>
</evidence>
<dbReference type="Pfam" id="PF25301">
    <property type="entry name" value="CUT_C"/>
    <property type="match status" value="1"/>
</dbReference>
<dbReference type="PANTHER" id="PTHR22907:SF60">
    <property type="entry name" value="CUTICLIN-3"/>
    <property type="match status" value="1"/>
</dbReference>
<evidence type="ECO:0000259" key="2">
    <source>
        <dbReference type="PROSITE" id="PS51034"/>
    </source>
</evidence>
<dbReference type="InterPro" id="IPR057475">
    <property type="entry name" value="CUT_C"/>
</dbReference>
<keyword evidence="1" id="KW-0732">Signal</keyword>
<dbReference type="PROSITE" id="PS51034">
    <property type="entry name" value="ZP_2"/>
    <property type="match status" value="1"/>
</dbReference>
<dbReference type="EMBL" id="CATQJL010000326">
    <property type="protein sequence ID" value="CAJ0610289.1"/>
    <property type="molecule type" value="Genomic_DNA"/>
</dbReference>
<protein>
    <recommendedName>
        <fullName evidence="2">ZP domain-containing protein</fullName>
    </recommendedName>
</protein>
<name>A0AA36HHS5_CYLNA</name>
<evidence type="ECO:0000256" key="1">
    <source>
        <dbReference type="ARBA" id="ARBA00022729"/>
    </source>
</evidence>
<gene>
    <name evidence="3" type="ORF">CYNAS_LOCUS22272</name>
</gene>
<organism evidence="3 4">
    <name type="scientific">Cylicocyclus nassatus</name>
    <name type="common">Nematode worm</name>
    <dbReference type="NCBI Taxonomy" id="53992"/>
    <lineage>
        <taxon>Eukaryota</taxon>
        <taxon>Metazoa</taxon>
        <taxon>Ecdysozoa</taxon>
        <taxon>Nematoda</taxon>
        <taxon>Chromadorea</taxon>
        <taxon>Rhabditida</taxon>
        <taxon>Rhabditina</taxon>
        <taxon>Rhabditomorpha</taxon>
        <taxon>Strongyloidea</taxon>
        <taxon>Strongylidae</taxon>
        <taxon>Cylicocyclus</taxon>
    </lineage>
</organism>
<dbReference type="Proteomes" id="UP001176961">
    <property type="component" value="Unassembled WGS sequence"/>
</dbReference>
<evidence type="ECO:0000313" key="4">
    <source>
        <dbReference type="Proteomes" id="UP001176961"/>
    </source>
</evidence>
<proteinExistence type="predicted"/>
<reference evidence="3" key="1">
    <citation type="submission" date="2023-07" db="EMBL/GenBank/DDBJ databases">
        <authorList>
            <consortium name="CYATHOMIX"/>
        </authorList>
    </citation>
    <scope>NUCLEOTIDE SEQUENCE</scope>
    <source>
        <strain evidence="3">N/A</strain>
    </source>
</reference>
<dbReference type="PANTHER" id="PTHR22907">
    <property type="entry name" value="GH04558P"/>
    <property type="match status" value="1"/>
</dbReference>
<dbReference type="InterPro" id="IPR051962">
    <property type="entry name" value="Cuticlin"/>
</dbReference>